<evidence type="ECO:0000256" key="1">
    <source>
        <dbReference type="SAM" id="Phobius"/>
    </source>
</evidence>
<keyword evidence="1" id="KW-1133">Transmembrane helix</keyword>
<evidence type="ECO:0000313" key="2">
    <source>
        <dbReference type="EMBL" id="BBH26617.1"/>
    </source>
</evidence>
<reference evidence="2 3" key="1">
    <citation type="submission" date="2018-11" db="EMBL/GenBank/DDBJ databases">
        <title>Novel Erysipelotrichaceae bacterium isolated from small intestine of a swine.</title>
        <authorList>
            <person name="Kim J.S."/>
            <person name="Choe H."/>
            <person name="Lee Y.R."/>
            <person name="Kim K.M."/>
            <person name="Park D.S."/>
        </authorList>
    </citation>
    <scope>NUCLEOTIDE SEQUENCE [LARGE SCALE GENOMIC DNA]</scope>
    <source>
        <strain evidence="2 3">SG0102</strain>
    </source>
</reference>
<dbReference type="AlphaFoldDB" id="A0A3G9J604"/>
<dbReference type="KEGG" id="ebm:SG0102_15510"/>
<organism evidence="2 3">
    <name type="scientific">Intestinibaculum porci</name>
    <dbReference type="NCBI Taxonomy" id="2487118"/>
    <lineage>
        <taxon>Bacteria</taxon>
        <taxon>Bacillati</taxon>
        <taxon>Bacillota</taxon>
        <taxon>Erysipelotrichia</taxon>
        <taxon>Erysipelotrichales</taxon>
        <taxon>Erysipelotrichaceae</taxon>
        <taxon>Intestinibaculum</taxon>
    </lineage>
</organism>
<dbReference type="Proteomes" id="UP000268059">
    <property type="component" value="Chromosome"/>
</dbReference>
<dbReference type="OrthoDB" id="4424890at2"/>
<sequence>MIVVVGAGYLCSFGGFKTLISKMYPILGYLGIVLLLVLLITWIKGYQQIIQEKYFRRKLIRLHLKKHNDDVEFTKKEGLYFFLWSRLYTINSKILK</sequence>
<keyword evidence="1" id="KW-0472">Membrane</keyword>
<protein>
    <submittedName>
        <fullName evidence="2">Uncharacterized protein</fullName>
    </submittedName>
</protein>
<dbReference type="EMBL" id="AP019309">
    <property type="protein sequence ID" value="BBH26617.1"/>
    <property type="molecule type" value="Genomic_DNA"/>
</dbReference>
<dbReference type="InParanoid" id="A0A3G9J604"/>
<evidence type="ECO:0000313" key="3">
    <source>
        <dbReference type="Proteomes" id="UP000268059"/>
    </source>
</evidence>
<feature type="transmembrane region" description="Helical" evidence="1">
    <location>
        <begin position="23"/>
        <end position="43"/>
    </location>
</feature>
<keyword evidence="3" id="KW-1185">Reference proteome</keyword>
<gene>
    <name evidence="2" type="ORF">SG0102_15510</name>
</gene>
<name>A0A3G9J604_9FIRM</name>
<proteinExistence type="predicted"/>
<accession>A0A3G9J604</accession>
<dbReference type="RefSeq" id="WP_125119460.1">
    <property type="nucleotide sequence ID" value="NZ_AP019309.1"/>
</dbReference>
<keyword evidence="1" id="KW-0812">Transmembrane</keyword>